<dbReference type="SUPFAM" id="SSF52540">
    <property type="entry name" value="P-loop containing nucleoside triphosphate hydrolases"/>
    <property type="match status" value="1"/>
</dbReference>
<evidence type="ECO:0000256" key="7">
    <source>
        <dbReference type="ARBA" id="ARBA00040480"/>
    </source>
</evidence>
<proteinExistence type="inferred from homology"/>
<name>A0A1Z1MFB3_9FLOR</name>
<organism evidence="9">
    <name type="scientific">Herposiphonia versicolor</name>
    <dbReference type="NCBI Taxonomy" id="2007163"/>
    <lineage>
        <taxon>Eukaryota</taxon>
        <taxon>Rhodophyta</taxon>
        <taxon>Florideophyceae</taxon>
        <taxon>Rhodymeniophycidae</taxon>
        <taxon>Ceramiales</taxon>
        <taxon>Rhodomelaceae</taxon>
        <taxon>Herposiphonieae</taxon>
        <taxon>Herposiphonia</taxon>
    </lineage>
</organism>
<dbReference type="InterPro" id="IPR003959">
    <property type="entry name" value="ATPase_AAA_core"/>
</dbReference>
<comment type="subcellular location">
    <subcellularLocation>
        <location evidence="1">Plastid</location>
        <location evidence="1">Chloroplast</location>
    </subcellularLocation>
</comment>
<dbReference type="Gene3D" id="3.40.50.300">
    <property type="entry name" value="P-loop containing nucleotide triphosphate hydrolases"/>
    <property type="match status" value="1"/>
</dbReference>
<dbReference type="GeneID" id="33357765"/>
<gene>
    <name evidence="9" type="primary">ycf46</name>
</gene>
<dbReference type="InterPro" id="IPR027417">
    <property type="entry name" value="P-loop_NTPase"/>
</dbReference>
<geneLocation type="chloroplast" evidence="9"/>
<dbReference type="EMBL" id="MF101434">
    <property type="protein sequence ID" value="ARW64673.1"/>
    <property type="molecule type" value="Genomic_DNA"/>
</dbReference>
<dbReference type="GO" id="GO:0005524">
    <property type="term" value="F:ATP binding"/>
    <property type="evidence" value="ECO:0007669"/>
    <property type="project" value="UniProtKB-KW"/>
</dbReference>
<dbReference type="SMART" id="SM00382">
    <property type="entry name" value="AAA"/>
    <property type="match status" value="1"/>
</dbReference>
<evidence type="ECO:0000256" key="3">
    <source>
        <dbReference type="ARBA" id="ARBA00022640"/>
    </source>
</evidence>
<evidence type="ECO:0000256" key="6">
    <source>
        <dbReference type="ARBA" id="ARBA00038088"/>
    </source>
</evidence>
<keyword evidence="3 9" id="KW-0934">Plastid</keyword>
<evidence type="ECO:0000259" key="8">
    <source>
        <dbReference type="SMART" id="SM00382"/>
    </source>
</evidence>
<dbReference type="AlphaFoldDB" id="A0A1Z1MFB3"/>
<protein>
    <recommendedName>
        <fullName evidence="7">Uncharacterized AAA domain-containing protein ycf46</fullName>
    </recommendedName>
</protein>
<dbReference type="GO" id="GO:0016887">
    <property type="term" value="F:ATP hydrolysis activity"/>
    <property type="evidence" value="ECO:0007669"/>
    <property type="project" value="InterPro"/>
</dbReference>
<dbReference type="PANTHER" id="PTHR42960:SF1">
    <property type="entry name" value="YCF46 PROTEIN"/>
    <property type="match status" value="1"/>
</dbReference>
<accession>A0A1Z1MFB3</accession>
<keyword evidence="4" id="KW-0547">Nucleotide-binding</keyword>
<comment type="similarity">
    <text evidence="6">Belongs to the AAA ATPase family. Highly divergent.</text>
</comment>
<dbReference type="Pfam" id="PF00004">
    <property type="entry name" value="AAA"/>
    <property type="match status" value="1"/>
</dbReference>
<dbReference type="GO" id="GO:0009507">
    <property type="term" value="C:chloroplast"/>
    <property type="evidence" value="ECO:0007669"/>
    <property type="project" value="UniProtKB-SubCell"/>
</dbReference>
<dbReference type="Gene3D" id="1.10.8.60">
    <property type="match status" value="1"/>
</dbReference>
<evidence type="ECO:0000256" key="4">
    <source>
        <dbReference type="ARBA" id="ARBA00022741"/>
    </source>
</evidence>
<evidence type="ECO:0000256" key="1">
    <source>
        <dbReference type="ARBA" id="ARBA00004229"/>
    </source>
</evidence>
<evidence type="ECO:0000256" key="2">
    <source>
        <dbReference type="ARBA" id="ARBA00022528"/>
    </source>
</evidence>
<keyword evidence="2 9" id="KW-0150">Chloroplast</keyword>
<sequence length="487" mass="57066">MNFEKVITQTLTSNNFLVYVFTEEENRLESILKTKVNQLFHQKIFVWDFIDGYNENPNDLFNCKQNPLEALNDIAKYKNNNIKAFLLKDFHNFLNDISINRKLKNLVKNLENNKQYLILCGTTNNIPIELYEYVKYLHMPLPNKKEILKEIENFTYSTEINTLEYKEILVNSYLGFSIEKIRKSISQLVIQNVSTKKIIKNILKQKQEIIKSTQGLEFYLNDNLSLEIGGLSNLKQWLNIRKLTFTRKAYSYGVKMPKGILLVGIQGTGKSLSAQIISRQWNLPLFRLDISKIFASVLGESENRIQNIINTCMQSSPCILWIDEIDKIFNEYTNTNDSGTKQRVTNIFLTWLSEKDKEVFIFATANTIHKLPIELLRKGRFDEIFFVDLPNFKERLQIFYIHLKKVRPTTWNQYNIYYLSHLSKGFSGAEIEQSIIDSMYIAFHEAREFTTQDITKTIKRMIPLSVIEKDKILTLRKWGYSGKVNIA</sequence>
<evidence type="ECO:0000313" key="9">
    <source>
        <dbReference type="EMBL" id="ARW64673.1"/>
    </source>
</evidence>
<dbReference type="InterPro" id="IPR003593">
    <property type="entry name" value="AAA+_ATPase"/>
</dbReference>
<dbReference type="RefSeq" id="YP_009395693.1">
    <property type="nucleotide sequence ID" value="NC_035279.1"/>
</dbReference>
<reference evidence="9" key="1">
    <citation type="journal article" date="2017" name="J. Phycol.">
        <title>Analysis of chloroplast genomes and a supermatrix inform reclassification of the Rhodomelaceae (Rhodophyta).</title>
        <authorList>
            <person name="Diaz-Tapia P."/>
            <person name="Maggs C.A."/>
            <person name="West J.A."/>
            <person name="Verbruggen H."/>
        </authorList>
    </citation>
    <scope>NUCLEOTIDE SEQUENCE</scope>
    <source>
        <strain evidence="9">PD852</strain>
    </source>
</reference>
<keyword evidence="5" id="KW-0067">ATP-binding</keyword>
<dbReference type="PANTHER" id="PTHR42960">
    <property type="entry name" value="YCF46 PROTEIN"/>
    <property type="match status" value="1"/>
</dbReference>
<feature type="domain" description="AAA+ ATPase" evidence="8">
    <location>
        <begin position="256"/>
        <end position="391"/>
    </location>
</feature>
<evidence type="ECO:0000256" key="5">
    <source>
        <dbReference type="ARBA" id="ARBA00022840"/>
    </source>
</evidence>
<dbReference type="InterPro" id="IPR052381">
    <property type="entry name" value="AAA_domain_protein"/>
</dbReference>